<dbReference type="AlphaFoldDB" id="A0A6G1J1X0"/>
<proteinExistence type="inferred from homology"/>
<evidence type="ECO:0000313" key="4">
    <source>
        <dbReference type="Proteomes" id="UP000799291"/>
    </source>
</evidence>
<dbReference type="Pfam" id="PF13460">
    <property type="entry name" value="NAD_binding_10"/>
    <property type="match status" value="1"/>
</dbReference>
<name>A0A6G1J1X0_9PLEO</name>
<reference evidence="3" key="1">
    <citation type="journal article" date="2020" name="Stud. Mycol.">
        <title>101 Dothideomycetes genomes: a test case for predicting lifestyles and emergence of pathogens.</title>
        <authorList>
            <person name="Haridas S."/>
            <person name="Albert R."/>
            <person name="Binder M."/>
            <person name="Bloem J."/>
            <person name="Labutti K."/>
            <person name="Salamov A."/>
            <person name="Andreopoulos B."/>
            <person name="Baker S."/>
            <person name="Barry K."/>
            <person name="Bills G."/>
            <person name="Bluhm B."/>
            <person name="Cannon C."/>
            <person name="Castanera R."/>
            <person name="Culley D."/>
            <person name="Daum C."/>
            <person name="Ezra D."/>
            <person name="Gonzalez J."/>
            <person name="Henrissat B."/>
            <person name="Kuo A."/>
            <person name="Liang C."/>
            <person name="Lipzen A."/>
            <person name="Lutzoni F."/>
            <person name="Magnuson J."/>
            <person name="Mondo S."/>
            <person name="Nolan M."/>
            <person name="Ohm R."/>
            <person name="Pangilinan J."/>
            <person name="Park H.-J."/>
            <person name="Ramirez L."/>
            <person name="Alfaro M."/>
            <person name="Sun H."/>
            <person name="Tritt A."/>
            <person name="Yoshinaga Y."/>
            <person name="Zwiers L.-H."/>
            <person name="Turgeon B."/>
            <person name="Goodwin S."/>
            <person name="Spatafora J."/>
            <person name="Crous P."/>
            <person name="Grigoriev I."/>
        </authorList>
    </citation>
    <scope>NUCLEOTIDE SEQUENCE</scope>
    <source>
        <strain evidence="3">CBS 122367</strain>
    </source>
</reference>
<gene>
    <name evidence="3" type="ORF">K458DRAFT_303861</name>
</gene>
<dbReference type="PANTHER" id="PTHR15020:SF50">
    <property type="entry name" value="UPF0659 PROTEIN YMR090W"/>
    <property type="match status" value="1"/>
</dbReference>
<dbReference type="SUPFAM" id="SSF51735">
    <property type="entry name" value="NAD(P)-binding Rossmann-fold domains"/>
    <property type="match status" value="1"/>
</dbReference>
<dbReference type="PANTHER" id="PTHR15020">
    <property type="entry name" value="FLAVIN REDUCTASE-RELATED"/>
    <property type="match status" value="1"/>
</dbReference>
<evidence type="ECO:0000256" key="1">
    <source>
        <dbReference type="ARBA" id="ARBA00038376"/>
    </source>
</evidence>
<dbReference type="InterPro" id="IPR036291">
    <property type="entry name" value="NAD(P)-bd_dom_sf"/>
</dbReference>
<comment type="similarity">
    <text evidence="1">Belongs to the avfA family.</text>
</comment>
<dbReference type="Proteomes" id="UP000799291">
    <property type="component" value="Unassembled WGS sequence"/>
</dbReference>
<dbReference type="EMBL" id="MU005582">
    <property type="protein sequence ID" value="KAF2684225.1"/>
    <property type="molecule type" value="Genomic_DNA"/>
</dbReference>
<accession>A0A6G1J1X0</accession>
<feature type="domain" description="NAD(P)-binding" evidence="2">
    <location>
        <begin position="8"/>
        <end position="214"/>
    </location>
</feature>
<keyword evidence="4" id="KW-1185">Reference proteome</keyword>
<organism evidence="3 4">
    <name type="scientific">Lentithecium fluviatile CBS 122367</name>
    <dbReference type="NCBI Taxonomy" id="1168545"/>
    <lineage>
        <taxon>Eukaryota</taxon>
        <taxon>Fungi</taxon>
        <taxon>Dikarya</taxon>
        <taxon>Ascomycota</taxon>
        <taxon>Pezizomycotina</taxon>
        <taxon>Dothideomycetes</taxon>
        <taxon>Pleosporomycetidae</taxon>
        <taxon>Pleosporales</taxon>
        <taxon>Massarineae</taxon>
        <taxon>Lentitheciaceae</taxon>
        <taxon>Lentithecium</taxon>
    </lineage>
</organism>
<dbReference type="OrthoDB" id="10254221at2759"/>
<dbReference type="InterPro" id="IPR016040">
    <property type="entry name" value="NAD(P)-bd_dom"/>
</dbReference>
<dbReference type="Gene3D" id="3.40.50.720">
    <property type="entry name" value="NAD(P)-binding Rossmann-like Domain"/>
    <property type="match status" value="1"/>
</dbReference>
<protein>
    <submittedName>
        <fullName evidence="3">NAD(P)-binding protein</fullName>
    </submittedName>
</protein>
<evidence type="ECO:0000259" key="2">
    <source>
        <dbReference type="Pfam" id="PF13460"/>
    </source>
</evidence>
<evidence type="ECO:0000313" key="3">
    <source>
        <dbReference type="EMBL" id="KAF2684225.1"/>
    </source>
</evidence>
<sequence length="266" mass="29345">MSAYAILGATGNTGLEILRCLTKSPNNTIHALVRSQSKLERLFPDTSATSNLKIFQGSISDIDTLSQYLSGTKAAFLTVAVTENIPGCSIAYDTACAVVSALGKLREEDPNVKPPRLIILSSASLDDKFWRDVPGLVHSMLWKTMSNFYRDLATAEAYLRKQSDFFSSRLTCVFMMPGGLLKDEPKGHELGAERQQTFVSFSDLAAAMVEAADEESDRWDGAHASVMLANGRKARIEWWAGLVLFKGLLCHFFPWTYPYLGFINGL</sequence>